<dbReference type="InterPro" id="IPR015421">
    <property type="entry name" value="PyrdxlP-dep_Trfase_major"/>
</dbReference>
<comment type="function">
    <text evidence="2">Catalyzes reversively the conversion of L-aspartate beta-semialdehyde (ASA) to L-2,4-diaminobutyrate (DABA) by transamination with L-glutamate.</text>
</comment>
<dbReference type="EMBL" id="CTEE01000001">
    <property type="protein sequence ID" value="CQD22313.1"/>
    <property type="molecule type" value="Genomic_DNA"/>
</dbReference>
<protein>
    <recommendedName>
        <fullName evidence="6">Diaminobutyrate--2-oxoglutarate transaminase</fullName>
        <ecNumber evidence="5">2.6.1.76</ecNumber>
    </recommendedName>
    <alternativeName>
        <fullName evidence="11">DABA aminotransferase</fullName>
    </alternativeName>
    <alternativeName>
        <fullName evidence="12">Diaminobutyrate--2-oxoglutarate aminotransferase</fullName>
    </alternativeName>
    <alternativeName>
        <fullName evidence="10">L-2,4-diaminobutyric acid transaminase</fullName>
    </alternativeName>
</protein>
<dbReference type="SUPFAM" id="SSF53383">
    <property type="entry name" value="PLP-dependent transferases"/>
    <property type="match status" value="1"/>
</dbReference>
<dbReference type="PANTHER" id="PTHR43552:SF1">
    <property type="entry name" value="DIAMINOBUTYRATE--2-OXOGLUTARATE AMINOTRANSFERASE"/>
    <property type="match status" value="1"/>
</dbReference>
<evidence type="ECO:0000256" key="10">
    <source>
        <dbReference type="ARBA" id="ARBA00029744"/>
    </source>
</evidence>
<dbReference type="InterPro" id="IPR005814">
    <property type="entry name" value="Aminotrans_3"/>
</dbReference>
<evidence type="ECO:0000256" key="14">
    <source>
        <dbReference type="RuleBase" id="RU003560"/>
    </source>
</evidence>
<dbReference type="RefSeq" id="WP_090607772.1">
    <property type="nucleotide sequence ID" value="NZ_CTEE01000001.1"/>
</dbReference>
<evidence type="ECO:0000256" key="11">
    <source>
        <dbReference type="ARBA" id="ARBA00030665"/>
    </source>
</evidence>
<comment type="catalytic activity">
    <reaction evidence="13">
        <text>L-2,4-diaminobutanoate + 2-oxoglutarate = L-aspartate 4-semialdehyde + L-glutamate</text>
        <dbReference type="Rhea" id="RHEA:11160"/>
        <dbReference type="ChEBI" id="CHEBI:16810"/>
        <dbReference type="ChEBI" id="CHEBI:29985"/>
        <dbReference type="ChEBI" id="CHEBI:58761"/>
        <dbReference type="ChEBI" id="CHEBI:537519"/>
        <dbReference type="EC" id="2.6.1.76"/>
    </reaction>
</comment>
<evidence type="ECO:0000256" key="7">
    <source>
        <dbReference type="ARBA" id="ARBA00022576"/>
    </source>
</evidence>
<sequence length="459" mass="48454">MTDSALSSGHRLHESGASSYSRRIPITPVEAEGARVRDISGRWYLDCLCAAGSMSLGWNHPVVTQALRRTLDSGTPLLTLDFHHPLRDAFVEDLLATLPPGLADDCVVHLCSPSGANAVEAALMLAEIATGGHEHIGMEGGFHGCSRAARALSSGGGLRRQPVTLSAAAHFLPYPQEYRCPFDLGGQAGTDLAINAVERLFASRHSGLRAPASLLTEFVLGEGGVIPAVPAWAQALRRAATANQIPLIADEVQAGTYRTGRPWAFEHCDVEPDMIAISKGLGSGIPIAVLVIRRRFDVWGAGAFTGTFRGNALGFAAASAVLRYAVQAGIAAHVTEMGVRLSEGLCAIAAQATTAGDVRVIGLMAGVEIIDPMAGCDQRGVGQPAPGLATEIQKACLAAGLIVEVGGEYDNVVRFMPPLIITDREIDDILERFHTAMDHVEHLVRTGQEWPGAVPEYSA</sequence>
<dbReference type="InterPro" id="IPR049704">
    <property type="entry name" value="Aminotrans_3_PPA_site"/>
</dbReference>
<dbReference type="Pfam" id="PF00202">
    <property type="entry name" value="Aminotran_3"/>
    <property type="match status" value="1"/>
</dbReference>
<dbReference type="AlphaFoldDB" id="A0A0E3WDZ5"/>
<keyword evidence="7 15" id="KW-0032">Aminotransferase</keyword>
<reference evidence="15 16" key="1">
    <citation type="submission" date="2015-03" db="EMBL/GenBank/DDBJ databases">
        <authorList>
            <person name="Urmite Genomes"/>
        </authorList>
    </citation>
    <scope>NUCLEOTIDE SEQUENCE [LARGE SCALE GENOMIC DNA]</scope>
    <source>
        <strain evidence="15 16">CSUR P1491</strain>
    </source>
</reference>
<evidence type="ECO:0000313" key="16">
    <source>
        <dbReference type="Proteomes" id="UP000199251"/>
    </source>
</evidence>
<evidence type="ECO:0000256" key="1">
    <source>
        <dbReference type="ARBA" id="ARBA00001933"/>
    </source>
</evidence>
<dbReference type="Gene3D" id="3.40.640.10">
    <property type="entry name" value="Type I PLP-dependent aspartate aminotransferase-like (Major domain)"/>
    <property type="match status" value="1"/>
</dbReference>
<comment type="cofactor">
    <cofactor evidence="1">
        <name>pyridoxal 5'-phosphate</name>
        <dbReference type="ChEBI" id="CHEBI:597326"/>
    </cofactor>
</comment>
<dbReference type="GO" id="GO:0030170">
    <property type="term" value="F:pyridoxal phosphate binding"/>
    <property type="evidence" value="ECO:0007669"/>
    <property type="project" value="InterPro"/>
</dbReference>
<name>A0A0E3WDZ5_MYCLN</name>
<dbReference type="Proteomes" id="UP000199251">
    <property type="component" value="Unassembled WGS sequence"/>
</dbReference>
<evidence type="ECO:0000256" key="9">
    <source>
        <dbReference type="ARBA" id="ARBA00022898"/>
    </source>
</evidence>
<evidence type="ECO:0000256" key="13">
    <source>
        <dbReference type="ARBA" id="ARBA00049111"/>
    </source>
</evidence>
<keyword evidence="9 14" id="KW-0663">Pyridoxal phosphate</keyword>
<dbReference type="GO" id="GO:0045303">
    <property type="term" value="F:diaminobutyrate-2-oxoglutarate transaminase activity"/>
    <property type="evidence" value="ECO:0007669"/>
    <property type="project" value="UniProtKB-EC"/>
</dbReference>
<dbReference type="PANTHER" id="PTHR43552">
    <property type="entry name" value="DIAMINOBUTYRATE--2-OXOGLUTARATE AMINOTRANSFERASE"/>
    <property type="match status" value="1"/>
</dbReference>
<keyword evidence="8 15" id="KW-0808">Transferase</keyword>
<dbReference type="STRING" id="141349.BN1232_05582"/>
<comment type="pathway">
    <text evidence="3">Amine and polyamine biosynthesis; ectoine biosynthesis; L-ectoine from L-aspartate 4-semialdehyde: step 1/3.</text>
</comment>
<comment type="similarity">
    <text evidence="4 14">Belongs to the class-III pyridoxal-phosphate-dependent aminotransferase family.</text>
</comment>
<dbReference type="CDD" id="cd00610">
    <property type="entry name" value="OAT_like"/>
    <property type="match status" value="1"/>
</dbReference>
<gene>
    <name evidence="15" type="primary">gabT_2</name>
    <name evidence="15" type="ORF">BN1232_05582</name>
</gene>
<dbReference type="InterPro" id="IPR015422">
    <property type="entry name" value="PyrdxlP-dep_Trfase_small"/>
</dbReference>
<evidence type="ECO:0000256" key="5">
    <source>
        <dbReference type="ARBA" id="ARBA00013155"/>
    </source>
</evidence>
<evidence type="ECO:0000256" key="4">
    <source>
        <dbReference type="ARBA" id="ARBA00008954"/>
    </source>
</evidence>
<evidence type="ECO:0000256" key="3">
    <source>
        <dbReference type="ARBA" id="ARBA00004946"/>
    </source>
</evidence>
<evidence type="ECO:0000313" key="15">
    <source>
        <dbReference type="EMBL" id="CQD22313.1"/>
    </source>
</evidence>
<dbReference type="PROSITE" id="PS00600">
    <property type="entry name" value="AA_TRANSFER_CLASS_3"/>
    <property type="match status" value="1"/>
</dbReference>
<dbReference type="EC" id="2.6.1.76" evidence="5"/>
<dbReference type="PIRSF" id="PIRSF000521">
    <property type="entry name" value="Transaminase_4ab_Lys_Orn"/>
    <property type="match status" value="1"/>
</dbReference>
<dbReference type="OrthoDB" id="9801052at2"/>
<dbReference type="Gene3D" id="3.90.1150.10">
    <property type="entry name" value="Aspartate Aminotransferase, domain 1"/>
    <property type="match status" value="1"/>
</dbReference>
<dbReference type="InterPro" id="IPR015424">
    <property type="entry name" value="PyrdxlP-dep_Trfase"/>
</dbReference>
<dbReference type="InterPro" id="IPR004637">
    <property type="entry name" value="Dat"/>
</dbReference>
<evidence type="ECO:0000256" key="8">
    <source>
        <dbReference type="ARBA" id="ARBA00022679"/>
    </source>
</evidence>
<organism evidence="15 16">
    <name type="scientific">Mycobacterium lentiflavum</name>
    <dbReference type="NCBI Taxonomy" id="141349"/>
    <lineage>
        <taxon>Bacteria</taxon>
        <taxon>Bacillati</taxon>
        <taxon>Actinomycetota</taxon>
        <taxon>Actinomycetes</taxon>
        <taxon>Mycobacteriales</taxon>
        <taxon>Mycobacteriaceae</taxon>
        <taxon>Mycobacterium</taxon>
        <taxon>Mycobacterium simiae complex</taxon>
    </lineage>
</organism>
<evidence type="ECO:0000256" key="6">
    <source>
        <dbReference type="ARBA" id="ARBA00014798"/>
    </source>
</evidence>
<evidence type="ECO:0000256" key="2">
    <source>
        <dbReference type="ARBA" id="ARBA00002189"/>
    </source>
</evidence>
<evidence type="ECO:0000256" key="12">
    <source>
        <dbReference type="ARBA" id="ARBA00031476"/>
    </source>
</evidence>
<proteinExistence type="inferred from homology"/>
<accession>A0A0E3WDZ5</accession>